<dbReference type="AlphaFoldDB" id="A0A1D8N7R7"/>
<keyword evidence="9 11" id="KW-0326">Glycosidase</keyword>
<feature type="region of interest" description="Disordered" evidence="12">
    <location>
        <begin position="414"/>
        <end position="440"/>
    </location>
</feature>
<evidence type="ECO:0000256" key="10">
    <source>
        <dbReference type="ARBA" id="ARBA00023316"/>
    </source>
</evidence>
<evidence type="ECO:0000256" key="1">
    <source>
        <dbReference type="ARBA" id="ARBA00001452"/>
    </source>
</evidence>
<evidence type="ECO:0000256" key="7">
    <source>
        <dbReference type="ARBA" id="ARBA00023136"/>
    </source>
</evidence>
<dbReference type="InterPro" id="IPR008928">
    <property type="entry name" value="6-hairpin_glycosidase_sf"/>
</dbReference>
<keyword evidence="8" id="KW-0325">Glycoprotein</keyword>
<dbReference type="GO" id="GO:0071555">
    <property type="term" value="P:cell wall organization"/>
    <property type="evidence" value="ECO:0007669"/>
    <property type="project" value="UniProtKB-KW"/>
</dbReference>
<comment type="similarity">
    <text evidence="3 11">Belongs to the glycosyl hydrolase 76 family.</text>
</comment>
<evidence type="ECO:0000256" key="9">
    <source>
        <dbReference type="ARBA" id="ARBA00023295"/>
    </source>
</evidence>
<dbReference type="Pfam" id="PF03663">
    <property type="entry name" value="Glyco_hydro_76"/>
    <property type="match status" value="1"/>
</dbReference>
<dbReference type="KEGG" id="yli:2907401"/>
<dbReference type="OMA" id="QQSFKGY"/>
<dbReference type="eggNOG" id="ENOG502QSWP">
    <property type="taxonomic scope" value="Eukaryota"/>
</dbReference>
<accession>A0A1D8N7R7</accession>
<evidence type="ECO:0000313" key="18">
    <source>
        <dbReference type="Proteomes" id="UP000256601"/>
    </source>
</evidence>
<dbReference type="GO" id="GO:0008496">
    <property type="term" value="F:mannan endo-1,6-alpha-mannosidase activity"/>
    <property type="evidence" value="ECO:0007669"/>
    <property type="project" value="UniProtKB-UniRule"/>
</dbReference>
<feature type="signal peptide" evidence="14">
    <location>
        <begin position="1"/>
        <end position="23"/>
    </location>
</feature>
<keyword evidence="13" id="KW-0812">Transmembrane</keyword>
<dbReference type="InterPro" id="IPR005198">
    <property type="entry name" value="Glyco_hydro_76"/>
</dbReference>
<evidence type="ECO:0000256" key="14">
    <source>
        <dbReference type="SAM" id="SignalP"/>
    </source>
</evidence>
<dbReference type="PANTHER" id="PTHR12145:SF36">
    <property type="entry name" value="MANNAN ENDO-1,6-ALPHA-MANNOSIDASE DCW1"/>
    <property type="match status" value="1"/>
</dbReference>
<dbReference type="EMBL" id="KZ858973">
    <property type="protein sequence ID" value="RDW26828.1"/>
    <property type="molecule type" value="Genomic_DNA"/>
</dbReference>
<evidence type="ECO:0000256" key="8">
    <source>
        <dbReference type="ARBA" id="ARBA00023180"/>
    </source>
</evidence>
<feature type="transmembrane region" description="Helical" evidence="13">
    <location>
        <begin position="450"/>
        <end position="471"/>
    </location>
</feature>
<dbReference type="GeneID" id="2907401"/>
<reference evidence="15 17" key="1">
    <citation type="journal article" date="2016" name="PLoS ONE">
        <title>Sequence Assembly of Yarrowia lipolytica Strain W29/CLIB89 Shows Transposable Element Diversity.</title>
        <authorList>
            <person name="Magnan C."/>
            <person name="Yu J."/>
            <person name="Chang I."/>
            <person name="Jahn E."/>
            <person name="Kanomata Y."/>
            <person name="Wu J."/>
            <person name="Zeller M."/>
            <person name="Oakes M."/>
            <person name="Baldi P."/>
            <person name="Sandmeyer S."/>
        </authorList>
    </citation>
    <scope>NUCLEOTIDE SEQUENCE [LARGE SCALE GENOMIC DNA]</scope>
    <source>
        <strain evidence="15">CLIB89</strain>
        <strain evidence="17">CLIB89(W29)</strain>
    </source>
</reference>
<name>A0A1D8N7R7_YARLL</name>
<evidence type="ECO:0000313" key="15">
    <source>
        <dbReference type="EMBL" id="AOW01651.1"/>
    </source>
</evidence>
<dbReference type="InterPro" id="IPR014480">
    <property type="entry name" value="Mannan-1_6-alpha_mannosidase"/>
</dbReference>
<comment type="subcellular location">
    <subcellularLocation>
        <location evidence="2">Endomembrane system</location>
    </subcellularLocation>
</comment>
<dbReference type="RefSeq" id="XP_500844.1">
    <property type="nucleotide sequence ID" value="XM_500844.1"/>
</dbReference>
<dbReference type="Proteomes" id="UP000182444">
    <property type="component" value="Chromosome 1B"/>
</dbReference>
<dbReference type="Gene3D" id="1.50.10.20">
    <property type="match status" value="1"/>
</dbReference>
<dbReference type="SUPFAM" id="SSF48208">
    <property type="entry name" value="Six-hairpin glycosidases"/>
    <property type="match status" value="1"/>
</dbReference>
<evidence type="ECO:0000256" key="12">
    <source>
        <dbReference type="SAM" id="MobiDB-lite"/>
    </source>
</evidence>
<dbReference type="FunFam" id="1.50.10.20:FF:000006">
    <property type="entry name" value="Mannan endo-1,6-alpha-mannosidase"/>
    <property type="match status" value="1"/>
</dbReference>
<dbReference type="GO" id="GO:0009272">
    <property type="term" value="P:fungal-type cell wall biogenesis"/>
    <property type="evidence" value="ECO:0007669"/>
    <property type="project" value="TreeGrafter"/>
</dbReference>
<gene>
    <name evidence="16" type="ORF">B0I71DRAFT_130210</name>
    <name evidence="15" type="ORF">YALI1_B17990g</name>
</gene>
<keyword evidence="5 14" id="KW-0732">Signal</keyword>
<dbReference type="EC" id="3.2.1.101" evidence="4 11"/>
<dbReference type="PANTHER" id="PTHR12145">
    <property type="entry name" value="MANNAN ENDO-1,6-ALPHA-MANNOSIDASE DCW1"/>
    <property type="match status" value="1"/>
</dbReference>
<protein>
    <recommendedName>
        <fullName evidence="4 11">Mannan endo-1,6-alpha-mannosidase</fullName>
        <ecNumber evidence="4 11">3.2.1.101</ecNumber>
    </recommendedName>
</protein>
<evidence type="ECO:0000256" key="2">
    <source>
        <dbReference type="ARBA" id="ARBA00004308"/>
    </source>
</evidence>
<feature type="compositionally biased region" description="Polar residues" evidence="12">
    <location>
        <begin position="426"/>
        <end position="438"/>
    </location>
</feature>
<dbReference type="GO" id="GO:0016052">
    <property type="term" value="P:carbohydrate catabolic process"/>
    <property type="evidence" value="ECO:0007669"/>
    <property type="project" value="InterPro"/>
</dbReference>
<sequence>MRPSTYIWALVLAVTTLLAPVHADLSFLDLDKPDTVDKALALIAEGLLDYYQGFTYGGTIGMFVPPYYWWHAGAAWNAMIEYWHITGNSTFNNITFEAMKAQRGDKYNLMVRNYSSSEGNDDQGVWAMTMMTAAERNFTNPDDDYGWLYVAQGAFNSMADRWDTQVCDGGLHWQIFQWNSGYDYKNAIANGALFNLASRLYRYTGNTTYLEWAEKIWTWSEKVKIIDGGHVYDGIHLPNCSDRSPYLWTYNSGIYMSGAASIYNATMLRNGTNATLEASVWMNRTYQLWNADIMKGIFFGGNQSNIMVEIACQQVTITCNQDQRTFKGIYSSLLGQTAQMMPSLAGSILSYLRPSAYAAARTCSGGFDGHTCSINWLTGEYNVSYIGLGEQLSALEVILNTQILNSTGPLTDITGGTSKGNGSAGTQGDNPFGTSQDDASPLDIHGGDRAGAGIITAAVGIMLILVFWFLIV</sequence>
<evidence type="ECO:0000256" key="5">
    <source>
        <dbReference type="ARBA" id="ARBA00022729"/>
    </source>
</evidence>
<feature type="chain" id="PRO_5033740090" description="Mannan endo-1,6-alpha-mannosidase" evidence="14">
    <location>
        <begin position="24"/>
        <end position="472"/>
    </location>
</feature>
<reference evidence="16 18" key="2">
    <citation type="submission" date="2018-07" db="EMBL/GenBank/DDBJ databases">
        <title>Draft Genome Assemblies for Five Robust Yarrowia lipolytica Strains Exhibiting High Lipid Production and Pentose Sugar Utilization and Sugar Alcohol Secretion from Undetoxified Lignocellulosic Biomass Hydrolysates.</title>
        <authorList>
            <consortium name="DOE Joint Genome Institute"/>
            <person name="Walker C."/>
            <person name="Ryu S."/>
            <person name="Na H."/>
            <person name="Zane M."/>
            <person name="LaButti K."/>
            <person name="Lipzen A."/>
            <person name="Haridas S."/>
            <person name="Barry K."/>
            <person name="Grigoriev I.V."/>
            <person name="Quarterman J."/>
            <person name="Slininger P."/>
            <person name="Dien B."/>
            <person name="Trinh C.T."/>
        </authorList>
    </citation>
    <scope>NUCLEOTIDE SEQUENCE [LARGE SCALE GENOMIC DNA]</scope>
    <source>
        <strain evidence="16 18">YB392</strain>
    </source>
</reference>
<evidence type="ECO:0000256" key="6">
    <source>
        <dbReference type="ARBA" id="ARBA00022801"/>
    </source>
</evidence>
<evidence type="ECO:0000313" key="16">
    <source>
        <dbReference type="EMBL" id="RDW26828.1"/>
    </source>
</evidence>
<proteinExistence type="inferred from homology"/>
<dbReference type="VEuPathDB" id="FungiDB:YALI1_B17990g"/>
<keyword evidence="13" id="KW-1133">Transmembrane helix</keyword>
<keyword evidence="10" id="KW-0961">Cell wall biogenesis/degradation</keyword>
<keyword evidence="7 13" id="KW-0472">Membrane</keyword>
<dbReference type="VEuPathDB" id="FungiDB:YALI0_B13530g"/>
<organism evidence="15 17">
    <name type="scientific">Yarrowia lipolytica</name>
    <name type="common">Candida lipolytica</name>
    <dbReference type="NCBI Taxonomy" id="4952"/>
    <lineage>
        <taxon>Eukaryota</taxon>
        <taxon>Fungi</taxon>
        <taxon>Dikarya</taxon>
        <taxon>Ascomycota</taxon>
        <taxon>Saccharomycotina</taxon>
        <taxon>Dipodascomycetes</taxon>
        <taxon>Dipodascales</taxon>
        <taxon>Dipodascales incertae sedis</taxon>
        <taxon>Yarrowia</taxon>
    </lineage>
</organism>
<evidence type="ECO:0000256" key="13">
    <source>
        <dbReference type="SAM" id="Phobius"/>
    </source>
</evidence>
<dbReference type="GO" id="GO:0012505">
    <property type="term" value="C:endomembrane system"/>
    <property type="evidence" value="ECO:0007669"/>
    <property type="project" value="UniProtKB-SubCell"/>
</dbReference>
<comment type="catalytic activity">
    <reaction evidence="1 11">
        <text>Random hydrolysis of (1-&gt;6)-alpha-D-mannosidic linkages in unbranched (1-&gt;6)-mannans.</text>
        <dbReference type="EC" id="3.2.1.101"/>
    </reaction>
</comment>
<evidence type="ECO:0000313" key="17">
    <source>
        <dbReference type="Proteomes" id="UP000182444"/>
    </source>
</evidence>
<evidence type="ECO:0000256" key="4">
    <source>
        <dbReference type="ARBA" id="ARBA00012350"/>
    </source>
</evidence>
<evidence type="ECO:0000256" key="3">
    <source>
        <dbReference type="ARBA" id="ARBA00009699"/>
    </source>
</evidence>
<dbReference type="EMBL" id="CP017554">
    <property type="protein sequence ID" value="AOW01651.1"/>
    <property type="molecule type" value="Genomic_DNA"/>
</dbReference>
<dbReference type="Proteomes" id="UP000256601">
    <property type="component" value="Unassembled WGS sequence"/>
</dbReference>
<evidence type="ECO:0000256" key="11">
    <source>
        <dbReference type="PIRNR" id="PIRNR016302"/>
    </source>
</evidence>
<keyword evidence="6 11" id="KW-0378">Hydrolase</keyword>
<dbReference type="PIRSF" id="PIRSF016302">
    <property type="entry name" value="Man_a_manosd"/>
    <property type="match status" value="1"/>
</dbReference>
<dbReference type="GO" id="GO:0007117">
    <property type="term" value="P:budding cell bud growth"/>
    <property type="evidence" value="ECO:0007669"/>
    <property type="project" value="TreeGrafter"/>
</dbReference>
<dbReference type="OrthoDB" id="4187847at2759"/>